<dbReference type="Pfam" id="PF23572">
    <property type="entry name" value="GH3_C"/>
    <property type="match status" value="1"/>
</dbReference>
<protein>
    <submittedName>
        <fullName evidence="3">GH3 auxin-responsive promoter family protein</fullName>
    </submittedName>
</protein>
<dbReference type="Proteomes" id="UP000477386">
    <property type="component" value="Unassembled WGS sequence"/>
</dbReference>
<dbReference type="InterPro" id="IPR004993">
    <property type="entry name" value="GH3"/>
</dbReference>
<comment type="caution">
    <text evidence="3">The sequence shown here is derived from an EMBL/GenBank/DDBJ whole genome shotgun (WGS) entry which is preliminary data.</text>
</comment>
<dbReference type="GO" id="GO:0005737">
    <property type="term" value="C:cytoplasm"/>
    <property type="evidence" value="ECO:0007669"/>
    <property type="project" value="TreeGrafter"/>
</dbReference>
<dbReference type="RefSeq" id="WP_164040907.1">
    <property type="nucleotide sequence ID" value="NZ_JAAGNZ010000002.1"/>
</dbReference>
<evidence type="ECO:0000259" key="2">
    <source>
        <dbReference type="Pfam" id="PF23572"/>
    </source>
</evidence>
<dbReference type="Pfam" id="PF23571">
    <property type="entry name" value="GH3_M"/>
    <property type="match status" value="1"/>
</dbReference>
<accession>A0A6M0IJT4</accession>
<gene>
    <name evidence="3" type="ORF">GK091_16785</name>
</gene>
<dbReference type="EMBL" id="JAAGNZ010000002">
    <property type="protein sequence ID" value="NEU68548.1"/>
    <property type="molecule type" value="Genomic_DNA"/>
</dbReference>
<evidence type="ECO:0000313" key="4">
    <source>
        <dbReference type="Proteomes" id="UP000477386"/>
    </source>
</evidence>
<sequence>MGIRSVVSKPLAKLVVERQQAWMYQPAEAQQRWLRKLLEGGRNTVFGLNHHFRDIQTVDEFRQAVPIRDYEDLKPYIEQILAGSSDVLWKGKPLYFAKTSGTTSGTKYIPITKESIPNHINSARDALLNYINETGNSAFLDKKLIFLSGSPELTQKAGINIGRLSGIVNHHVPAYLRSNQLPSYETNVIDDWETKLERIIDETLTQPMSLISGIPPWVQMYFDRIQERTGKSIKDVFPDFSLFVYGGVNFEPYRAKLFESIGKRIDSIETYPASEGFIAFQDSQTEEGLLMLLDSGIFFEFIAADDYFTENPRRLTIDEVELGRNYAVIINNNAGLWGYSLGDTVKFVSREPYRLVVTGRIKHFISAFGEHVIGEEVEKALQYAMQLHPETEVVEFTVAPMVSPKEGLPYHEWFIEFATPPNDPAAFARDVDNRLIGLNVYYDDLITGSILQPLKLNSLPRGAFQRYMKSQGKLGGQNKVPRLANDRKIAEGLLEIGQNV</sequence>
<feature type="domain" description="GH3 middle" evidence="1">
    <location>
        <begin position="291"/>
        <end position="352"/>
    </location>
</feature>
<dbReference type="Pfam" id="PF03321">
    <property type="entry name" value="GH3"/>
    <property type="match status" value="1"/>
</dbReference>
<evidence type="ECO:0000313" key="3">
    <source>
        <dbReference type="EMBL" id="NEU68548.1"/>
    </source>
</evidence>
<dbReference type="AlphaFoldDB" id="A0A6M0IJT4"/>
<feature type="domain" description="GH3 C-terminal" evidence="2">
    <location>
        <begin position="375"/>
        <end position="488"/>
    </location>
</feature>
<evidence type="ECO:0000259" key="1">
    <source>
        <dbReference type="Pfam" id="PF23571"/>
    </source>
</evidence>
<dbReference type="PANTHER" id="PTHR31901:SF9">
    <property type="entry name" value="GH3 DOMAIN-CONTAINING PROTEIN"/>
    <property type="match status" value="1"/>
</dbReference>
<proteinExistence type="predicted"/>
<keyword evidence="4" id="KW-1185">Reference proteome</keyword>
<reference evidence="3 4" key="1">
    <citation type="submission" date="2020-02" db="EMBL/GenBank/DDBJ databases">
        <title>Draft genome sequence of two Spirosoma agri KCTC 52727 and Spirosoma terrae KCTC 52035.</title>
        <authorList>
            <person name="Rojas J."/>
            <person name="Ambika Manirajan B."/>
            <person name="Ratering S."/>
            <person name="Suarez C."/>
            <person name="Schnell S."/>
        </authorList>
    </citation>
    <scope>NUCLEOTIDE SEQUENCE [LARGE SCALE GENOMIC DNA]</scope>
    <source>
        <strain evidence="3 4">KCTC 52727</strain>
    </source>
</reference>
<dbReference type="GO" id="GO:0016881">
    <property type="term" value="F:acid-amino acid ligase activity"/>
    <property type="evidence" value="ECO:0007669"/>
    <property type="project" value="TreeGrafter"/>
</dbReference>
<dbReference type="PANTHER" id="PTHR31901">
    <property type="entry name" value="GH3 DOMAIN-CONTAINING PROTEIN"/>
    <property type="match status" value="1"/>
</dbReference>
<organism evidence="3 4">
    <name type="scientific">Spirosoma agri</name>
    <dbReference type="NCBI Taxonomy" id="1987381"/>
    <lineage>
        <taxon>Bacteria</taxon>
        <taxon>Pseudomonadati</taxon>
        <taxon>Bacteroidota</taxon>
        <taxon>Cytophagia</taxon>
        <taxon>Cytophagales</taxon>
        <taxon>Cytophagaceae</taxon>
        <taxon>Spirosoma</taxon>
    </lineage>
</organism>
<name>A0A6M0IJT4_9BACT</name>
<dbReference type="InterPro" id="IPR055378">
    <property type="entry name" value="GH3_C"/>
</dbReference>
<dbReference type="InterPro" id="IPR055377">
    <property type="entry name" value="GH3_M"/>
</dbReference>